<accession>A0A8D3WDE4</accession>
<dbReference type="AlphaFoldDB" id="A0A8D3WDE4"/>
<gene>
    <name evidence="2" type="ordered locus">Sfla_0797</name>
</gene>
<dbReference type="EMBL" id="CP002475">
    <property type="protein sequence ID" value="ADW02257.1"/>
    <property type="molecule type" value="Genomic_DNA"/>
</dbReference>
<evidence type="ECO:0000256" key="1">
    <source>
        <dbReference type="SAM" id="MobiDB-lite"/>
    </source>
</evidence>
<dbReference type="OrthoDB" id="4350229at2"/>
<name>A0A8D3WDE4_STRFA</name>
<evidence type="ECO:0000313" key="2">
    <source>
        <dbReference type="EMBL" id="ADW02257.1"/>
    </source>
</evidence>
<proteinExistence type="predicted"/>
<evidence type="ECO:0000313" key="3">
    <source>
        <dbReference type="Proteomes" id="UP000002066"/>
    </source>
</evidence>
<feature type="region of interest" description="Disordered" evidence="1">
    <location>
        <begin position="1"/>
        <end position="40"/>
    </location>
</feature>
<protein>
    <submittedName>
        <fullName evidence="2">Uncharacterized protein</fullName>
    </submittedName>
</protein>
<sequence length="363" mass="38100">MATEHPSPALPAPASSRPYAKARPGYGKRTASGQRAPRADDFALMPERERYIAGYVDRLPEGAAMDIKSLAKHLPLYGQMAVSSALKALGVAGHLRRVRCLAGERDQVRWVSRTYWSRTARDNEWWDAFLTTQGSVPAPEATPAPLPADAGPQAPVAASPRNAATSPAAPPEPAPRHTAVAPDAAAASVTHPAPAPTAVPEQRTQGPAQVAPSPAYLALAQLGRVDARLALSAADCRVLEPLAAAWFTRGVDADYLTRALTAGLPAQVDSPVGFVRRRLTDKLPPRLTSSTAPATAAATRGPRLLAECTECGRPGAPEALPDGLCRGCRTAASDTTPTAPAGPPAERDVHALVSRLRELTRLP</sequence>
<dbReference type="Proteomes" id="UP000002066">
    <property type="component" value="Chromosome"/>
</dbReference>
<feature type="region of interest" description="Disordered" evidence="1">
    <location>
        <begin position="136"/>
        <end position="210"/>
    </location>
</feature>
<feature type="compositionally biased region" description="Low complexity" evidence="1">
    <location>
        <begin position="176"/>
        <end position="200"/>
    </location>
</feature>
<organism evidence="2 3">
    <name type="scientific">Streptomyces pratensis (strain ATCC 33331 / IAF-45CD)</name>
    <dbReference type="NCBI Taxonomy" id="591167"/>
    <lineage>
        <taxon>Bacteria</taxon>
        <taxon>Bacillati</taxon>
        <taxon>Actinomycetota</taxon>
        <taxon>Actinomycetes</taxon>
        <taxon>Kitasatosporales</taxon>
        <taxon>Streptomycetaceae</taxon>
        <taxon>Streptomyces</taxon>
    </lineage>
</organism>
<reference evidence="2 3" key="1">
    <citation type="submission" date="2011-01" db="EMBL/GenBank/DDBJ databases">
        <title>Complete sequence of chromosome of Streptomyces flavogriseus ATCC 33331.</title>
        <authorList>
            <consortium name="US DOE Joint Genome Institute"/>
            <person name="Lucas S."/>
            <person name="Copeland A."/>
            <person name="Lapidus A."/>
            <person name="Cheng J.-F."/>
            <person name="Goodwin L."/>
            <person name="Pitluck S."/>
            <person name="Davenport K."/>
            <person name="Detter J.C."/>
            <person name="Han C."/>
            <person name="Tapia R."/>
            <person name="Land M."/>
            <person name="Hauser L."/>
            <person name="Kyrpides N."/>
            <person name="Ivanova N."/>
            <person name="Ovchinnikova G."/>
            <person name="Pagani I."/>
            <person name="Brumm P."/>
            <person name="Mead D."/>
            <person name="Woyke T."/>
        </authorList>
    </citation>
    <scope>NUCLEOTIDE SEQUENCE [LARGE SCALE GENOMIC DNA]</scope>
    <source>
        <strain evidence="3">ATCC 33331 / IAF-45CD</strain>
    </source>
</reference>
<dbReference type="KEGG" id="sfa:Sfla_0797"/>